<evidence type="ECO:0000256" key="4">
    <source>
        <dbReference type="ARBA" id="ARBA00022679"/>
    </source>
</evidence>
<dbReference type="FunFam" id="3.30.300.110:FF:000001">
    <property type="entry name" value="tRNA (guanine(37)-N1)-methyltransferase"/>
    <property type="match status" value="1"/>
</dbReference>
<comment type="similarity">
    <text evidence="1">Belongs to the class I-like SAM-binding methyltransferase superfamily. TRM5/TYW2 family.</text>
</comment>
<feature type="binding site" evidence="11">
    <location>
        <position position="283"/>
    </location>
    <ligand>
        <name>S-adenosyl-L-methionine</name>
        <dbReference type="ChEBI" id="CHEBI:59789"/>
    </ligand>
</feature>
<organism evidence="13 14">
    <name type="scientific">Anguilla anguilla</name>
    <name type="common">European freshwater eel</name>
    <name type="synonym">Muraena anguilla</name>
    <dbReference type="NCBI Taxonomy" id="7936"/>
    <lineage>
        <taxon>Eukaryota</taxon>
        <taxon>Metazoa</taxon>
        <taxon>Chordata</taxon>
        <taxon>Craniata</taxon>
        <taxon>Vertebrata</taxon>
        <taxon>Euteleostomi</taxon>
        <taxon>Actinopterygii</taxon>
        <taxon>Neopterygii</taxon>
        <taxon>Teleostei</taxon>
        <taxon>Anguilliformes</taxon>
        <taxon>Anguillidae</taxon>
        <taxon>Anguilla</taxon>
    </lineage>
</organism>
<accession>A0A9D3N1R4</accession>
<keyword evidence="8 11" id="KW-0539">Nucleus</keyword>
<dbReference type="Gene3D" id="3.40.50.150">
    <property type="entry name" value="Vaccinia Virus protein VP39"/>
    <property type="match status" value="1"/>
</dbReference>
<dbReference type="GO" id="GO:0070901">
    <property type="term" value="P:mitochondrial tRNA methylation"/>
    <property type="evidence" value="ECO:0007669"/>
    <property type="project" value="TreeGrafter"/>
</dbReference>
<comment type="subunit">
    <text evidence="11">Monomer.</text>
</comment>
<evidence type="ECO:0000259" key="12">
    <source>
        <dbReference type="PROSITE" id="PS51684"/>
    </source>
</evidence>
<sequence>MATVMLRSAFRFHTFVKTQNCVNLPCWLRPLSCGVLKQAAAQPCSSQRACVSEPMPEQQSGADSALYTPPPGVRGMTSLDREAFTWKVSVPALRLPKKVLNQLVKSLKRVALQRPGIKRVVEDGDDADHRLLLLDPASVSSPSSLGDAETQALGKLGVALELRDYELRLTYENLKSEEVLRAVLPEGQDITSGFSRVGHIAHLNLREHLLPYRSLIGEVIMDKNPGVTCVVNKTNTIDSTYRNFQMEVLAGDGNMVAKVRENGCVYEFDFSRVYWNPRLSTEHERVVALLRPGDTVLDVFAGWGPSPSPPPASCAVLANDLNPESHRWLLHNCKLNKVDGKDDPQRDVTERASASLGSPLEGRCSVHLVRNVAPNKEMMCVSFALPKEVLFSNETAEDTLRT</sequence>
<evidence type="ECO:0000256" key="7">
    <source>
        <dbReference type="ARBA" id="ARBA00023128"/>
    </source>
</evidence>
<dbReference type="PANTHER" id="PTHR23245">
    <property type="entry name" value="TRNA METHYLTRANSFERASE"/>
    <property type="match status" value="1"/>
</dbReference>
<evidence type="ECO:0000313" key="13">
    <source>
        <dbReference type="EMBL" id="KAG5857722.1"/>
    </source>
</evidence>
<dbReference type="InterPro" id="IPR030382">
    <property type="entry name" value="MeTrfase_TRM5/TYW2"/>
</dbReference>
<dbReference type="Gene3D" id="3.30.300.110">
    <property type="entry name" value="Met-10+ protein-like domains"/>
    <property type="match status" value="1"/>
</dbReference>
<evidence type="ECO:0000256" key="2">
    <source>
        <dbReference type="ARBA" id="ARBA00022490"/>
    </source>
</evidence>
<evidence type="ECO:0000256" key="11">
    <source>
        <dbReference type="HAMAP-Rule" id="MF_03152"/>
    </source>
</evidence>
<evidence type="ECO:0000256" key="6">
    <source>
        <dbReference type="ARBA" id="ARBA00022694"/>
    </source>
</evidence>
<dbReference type="PANTHER" id="PTHR23245:SF36">
    <property type="entry name" value="TRNA (GUANINE(37)-N1)-METHYLTRANSFERASE"/>
    <property type="match status" value="1"/>
</dbReference>
<gene>
    <name evidence="11" type="primary">TRMT5</name>
    <name evidence="11" type="synonym">TRM5</name>
    <name evidence="13" type="ORF">ANANG_G00022390</name>
</gene>
<feature type="binding site" evidence="11">
    <location>
        <begin position="339"/>
        <end position="340"/>
    </location>
    <ligand>
        <name>S-adenosyl-L-methionine</name>
        <dbReference type="ChEBI" id="CHEBI:59789"/>
    </ligand>
</feature>
<dbReference type="EMBL" id="JAFIRN010000001">
    <property type="protein sequence ID" value="KAG5857722.1"/>
    <property type="molecule type" value="Genomic_DNA"/>
</dbReference>
<evidence type="ECO:0000256" key="10">
    <source>
        <dbReference type="ARBA" id="ARBA00047783"/>
    </source>
</evidence>
<comment type="catalytic activity">
    <reaction evidence="10 11">
        <text>guanosine(37) in tRNA + S-adenosyl-L-methionine = N(1)-methylguanosine(37) in tRNA + S-adenosyl-L-homocysteine + H(+)</text>
        <dbReference type="Rhea" id="RHEA:36899"/>
        <dbReference type="Rhea" id="RHEA-COMP:10145"/>
        <dbReference type="Rhea" id="RHEA-COMP:10147"/>
        <dbReference type="ChEBI" id="CHEBI:15378"/>
        <dbReference type="ChEBI" id="CHEBI:57856"/>
        <dbReference type="ChEBI" id="CHEBI:59789"/>
        <dbReference type="ChEBI" id="CHEBI:73542"/>
        <dbReference type="ChEBI" id="CHEBI:74269"/>
        <dbReference type="EC" id="2.1.1.228"/>
    </reaction>
</comment>
<feature type="domain" description="SAM-dependent methyltransferase TRM5/TYW2-type" evidence="12">
    <location>
        <begin position="194"/>
        <end position="402"/>
    </location>
</feature>
<dbReference type="GO" id="GO:0005634">
    <property type="term" value="C:nucleus"/>
    <property type="evidence" value="ECO:0007669"/>
    <property type="project" value="UniProtKB-SubCell"/>
</dbReference>
<dbReference type="EC" id="2.1.1.228" evidence="11"/>
<dbReference type="GO" id="GO:0052906">
    <property type="term" value="F:tRNA (guanine(37)-N1)-methyltransferase activity"/>
    <property type="evidence" value="ECO:0007669"/>
    <property type="project" value="UniProtKB-UniRule"/>
</dbReference>
<evidence type="ECO:0000256" key="8">
    <source>
        <dbReference type="ARBA" id="ARBA00023242"/>
    </source>
</evidence>
<dbReference type="SUPFAM" id="SSF53335">
    <property type="entry name" value="S-adenosyl-L-methionine-dependent methyltransferases"/>
    <property type="match status" value="1"/>
</dbReference>
<dbReference type="GO" id="GO:0002939">
    <property type="term" value="P:tRNA N1-guanine methylation"/>
    <property type="evidence" value="ECO:0007669"/>
    <property type="project" value="TreeGrafter"/>
</dbReference>
<comment type="caution">
    <text evidence="13">The sequence shown here is derived from an EMBL/GenBank/DDBJ whole genome shotgun (WGS) entry which is preliminary data.</text>
</comment>
<dbReference type="HAMAP" id="MF_03152">
    <property type="entry name" value="TRM5"/>
    <property type="match status" value="1"/>
</dbReference>
<reference evidence="13" key="1">
    <citation type="submission" date="2021-01" db="EMBL/GenBank/DDBJ databases">
        <title>A chromosome-scale assembly of European eel, Anguilla anguilla.</title>
        <authorList>
            <person name="Henkel C."/>
            <person name="Jong-Raadsen S.A."/>
            <person name="Dufour S."/>
            <person name="Weltzien F.-A."/>
            <person name="Palstra A.P."/>
            <person name="Pelster B."/>
            <person name="Spaink H.P."/>
            <person name="Van Den Thillart G.E."/>
            <person name="Jansen H."/>
            <person name="Zahm M."/>
            <person name="Klopp C."/>
            <person name="Cedric C."/>
            <person name="Louis A."/>
            <person name="Berthelot C."/>
            <person name="Parey E."/>
            <person name="Roest Crollius H."/>
            <person name="Montfort J."/>
            <person name="Robinson-Rechavi M."/>
            <person name="Bucao C."/>
            <person name="Bouchez O."/>
            <person name="Gislard M."/>
            <person name="Lluch J."/>
            <person name="Milhes M."/>
            <person name="Lampietro C."/>
            <person name="Lopez Roques C."/>
            <person name="Donnadieu C."/>
            <person name="Braasch I."/>
            <person name="Desvignes T."/>
            <person name="Postlethwait J."/>
            <person name="Bobe J."/>
            <person name="Guiguen Y."/>
            <person name="Dirks R."/>
        </authorList>
    </citation>
    <scope>NUCLEOTIDE SEQUENCE</scope>
    <source>
        <strain evidence="13">Tag_6206</strain>
        <tissue evidence="13">Liver</tissue>
    </source>
</reference>
<feature type="binding site" evidence="11">
    <location>
        <begin position="320"/>
        <end position="321"/>
    </location>
    <ligand>
        <name>S-adenosyl-L-methionine</name>
        <dbReference type="ChEBI" id="CHEBI:59789"/>
    </ligand>
</feature>
<comment type="caution">
    <text evidence="11">Lacks conserved residue(s) required for the propagation of feature annotation.</text>
</comment>
<dbReference type="InterPro" id="IPR025792">
    <property type="entry name" value="tRNA_Gua_MeTrfase_euk"/>
</dbReference>
<keyword evidence="6 11" id="KW-0819">tRNA processing</keyword>
<evidence type="ECO:0000256" key="5">
    <source>
        <dbReference type="ARBA" id="ARBA00022691"/>
    </source>
</evidence>
<dbReference type="PROSITE" id="PS51684">
    <property type="entry name" value="SAM_MT_TRM5_TYW2"/>
    <property type="match status" value="1"/>
</dbReference>
<evidence type="ECO:0000256" key="1">
    <source>
        <dbReference type="ARBA" id="ARBA00009775"/>
    </source>
</evidence>
<comment type="function">
    <text evidence="9">Involved in mitochondrial tRNA methylation. Specifically methylates the N1 position of guanosine-37 in various tRNAs. Methylation is not dependent on the nature of the nucleoside 5' of the target nucleoside. This is the first step in the biosynthesis of wybutosine (yW), a modified base adjacent to the anticodon of tRNAs and required for accurate decoding.</text>
</comment>
<evidence type="ECO:0000313" key="14">
    <source>
        <dbReference type="Proteomes" id="UP001044222"/>
    </source>
</evidence>
<keyword evidence="7 11" id="KW-0496">Mitochondrion</keyword>
<dbReference type="Proteomes" id="UP001044222">
    <property type="component" value="Unassembled WGS sequence"/>
</dbReference>
<keyword evidence="14" id="KW-1185">Reference proteome</keyword>
<protein>
    <recommendedName>
        <fullName evidence="11">tRNA (guanine(37)-N1)-methyltransferase</fullName>
        <ecNumber evidence="11">2.1.1.228</ecNumber>
    </recommendedName>
    <alternativeName>
        <fullName evidence="11">M1G-methyltransferase</fullName>
    </alternativeName>
    <alternativeName>
        <fullName evidence="11">tRNA [GM37] methyltransferase</fullName>
    </alternativeName>
    <alternativeName>
        <fullName evidence="11">tRNA methyltransferase 5 homolog</fullName>
    </alternativeName>
</protein>
<keyword evidence="5 11" id="KW-0949">S-adenosyl-L-methionine</keyword>
<keyword evidence="2 11" id="KW-0963">Cytoplasm</keyword>
<keyword evidence="4 11" id="KW-0808">Transferase</keyword>
<dbReference type="InterPro" id="IPR029063">
    <property type="entry name" value="SAM-dependent_MTases_sf"/>
</dbReference>
<dbReference type="Pfam" id="PF02475">
    <property type="entry name" value="TRM5-TYW2_MTfase"/>
    <property type="match status" value="1"/>
</dbReference>
<name>A0A9D3N1R4_ANGAN</name>
<dbReference type="GO" id="GO:0005759">
    <property type="term" value="C:mitochondrial matrix"/>
    <property type="evidence" value="ECO:0007669"/>
    <property type="project" value="UniProtKB-SubCell"/>
</dbReference>
<comment type="function">
    <text evidence="11">Specifically methylates the N1 position of guanosine-37 in various cytoplasmic and mitochondrial tRNAs. Methylation is not dependent on the nature of the nucleoside 5' of the target nucleoside. This is the first step in the biosynthesis of wybutosine (yW), a modified base adjacent to the anticodon of tRNAs and required for accurate decoding.</text>
</comment>
<evidence type="ECO:0000256" key="3">
    <source>
        <dbReference type="ARBA" id="ARBA00022603"/>
    </source>
</evidence>
<dbReference type="InterPro" id="IPR056743">
    <property type="entry name" value="TRM5-TYW2-like_MTfase"/>
</dbReference>
<evidence type="ECO:0000256" key="9">
    <source>
        <dbReference type="ARBA" id="ARBA00045951"/>
    </source>
</evidence>
<dbReference type="Pfam" id="PF25133">
    <property type="entry name" value="TYW2_N_2"/>
    <property type="match status" value="1"/>
</dbReference>
<comment type="similarity">
    <text evidence="11">Belongs to the TRM5 / TYW2 family.</text>
</comment>
<dbReference type="AlphaFoldDB" id="A0A9D3N1R4"/>
<proteinExistence type="inferred from homology"/>
<comment type="subcellular location">
    <subcellularLocation>
        <location evidence="11">Mitochondrion matrix</location>
    </subcellularLocation>
    <subcellularLocation>
        <location evidence="11">Nucleus</location>
    </subcellularLocation>
    <subcellularLocation>
        <location evidence="11">Cytoplasm</location>
    </subcellularLocation>
    <text evidence="11">Predominantly in the mitochondria and in the nucleus.</text>
</comment>
<dbReference type="InterPro" id="IPR056744">
    <property type="entry name" value="TRM5/TYW2-like_N"/>
</dbReference>
<keyword evidence="3 11" id="KW-0489">Methyltransferase</keyword>